<dbReference type="OrthoDB" id="5138418at2759"/>
<dbReference type="Gene3D" id="3.40.50.720">
    <property type="entry name" value="NAD(P)-binding Rossmann-like Domain"/>
    <property type="match status" value="1"/>
</dbReference>
<dbReference type="InterPro" id="IPR036291">
    <property type="entry name" value="NAD(P)-bd_dom_sf"/>
</dbReference>
<dbReference type="Proteomes" id="UP001149813">
    <property type="component" value="Unassembled WGS sequence"/>
</dbReference>
<name>A0A9W8CSI2_9FUNG</name>
<dbReference type="PANTHER" id="PTHR33303">
    <property type="entry name" value="CYTOPLASMIC PROTEIN-RELATED"/>
    <property type="match status" value="1"/>
</dbReference>
<reference evidence="2" key="1">
    <citation type="submission" date="2022-07" db="EMBL/GenBank/DDBJ databases">
        <title>Phylogenomic reconstructions and comparative analyses of Kickxellomycotina fungi.</title>
        <authorList>
            <person name="Reynolds N.K."/>
            <person name="Stajich J.E."/>
            <person name="Barry K."/>
            <person name="Grigoriev I.V."/>
            <person name="Crous P."/>
            <person name="Smith M.E."/>
        </authorList>
    </citation>
    <scope>NUCLEOTIDE SEQUENCE</scope>
    <source>
        <strain evidence="2">NBRC 32514</strain>
    </source>
</reference>
<evidence type="ECO:0000259" key="1">
    <source>
        <dbReference type="SMART" id="SM00881"/>
    </source>
</evidence>
<dbReference type="PANTHER" id="PTHR33303:SF2">
    <property type="entry name" value="COA-BINDING DOMAIN-CONTAINING PROTEIN"/>
    <property type="match status" value="1"/>
</dbReference>
<comment type="caution">
    <text evidence="2">The sequence shown here is derived from an EMBL/GenBank/DDBJ whole genome shotgun (WGS) entry which is preliminary data.</text>
</comment>
<dbReference type="AlphaFoldDB" id="A0A9W8CSI2"/>
<organism evidence="2 3">
    <name type="scientific">Coemansia erecta</name>
    <dbReference type="NCBI Taxonomy" id="147472"/>
    <lineage>
        <taxon>Eukaryota</taxon>
        <taxon>Fungi</taxon>
        <taxon>Fungi incertae sedis</taxon>
        <taxon>Zoopagomycota</taxon>
        <taxon>Kickxellomycotina</taxon>
        <taxon>Kickxellomycetes</taxon>
        <taxon>Kickxellales</taxon>
        <taxon>Kickxellaceae</taxon>
        <taxon>Coemansia</taxon>
    </lineage>
</organism>
<dbReference type="SMART" id="SM00881">
    <property type="entry name" value="CoA_binding"/>
    <property type="match status" value="1"/>
</dbReference>
<dbReference type="Pfam" id="PF13380">
    <property type="entry name" value="CoA_binding_2"/>
    <property type="match status" value="1"/>
</dbReference>
<dbReference type="SUPFAM" id="SSF51735">
    <property type="entry name" value="NAD(P)-binding Rossmann-fold domains"/>
    <property type="match status" value="1"/>
</dbReference>
<dbReference type="InterPro" id="IPR003781">
    <property type="entry name" value="CoA-bd"/>
</dbReference>
<evidence type="ECO:0000313" key="2">
    <source>
        <dbReference type="EMBL" id="KAJ1721857.1"/>
    </source>
</evidence>
<evidence type="ECO:0000313" key="3">
    <source>
        <dbReference type="Proteomes" id="UP001149813"/>
    </source>
</evidence>
<proteinExistence type="predicted"/>
<keyword evidence="3" id="KW-1185">Reference proteome</keyword>
<sequence>MSASAFFAARSFAVVGASPDRAKFGNQVLHWYAANRLPVAGINPKVPEIDGIACHPSLAALAAAAGSSGKLAGVSVSVVTPPAVSESVLRQAADLGVTHVWFQPGSEPDGWALLARELGITAIGGGPCVLRVDPATLTPRL</sequence>
<dbReference type="EMBL" id="JANBOJ010000145">
    <property type="protein sequence ID" value="KAJ1721857.1"/>
    <property type="molecule type" value="Genomic_DNA"/>
</dbReference>
<accession>A0A9W8CSI2</accession>
<protein>
    <recommendedName>
        <fullName evidence="1">CoA-binding domain-containing protein</fullName>
    </recommendedName>
</protein>
<gene>
    <name evidence="2" type="ORF">LPJ53_003677</name>
</gene>
<feature type="domain" description="CoA-binding" evidence="1">
    <location>
        <begin position="6"/>
        <end position="106"/>
    </location>
</feature>